<dbReference type="GO" id="GO:0016159">
    <property type="term" value="F:muconolactone delta-isomerase activity"/>
    <property type="evidence" value="ECO:0007669"/>
    <property type="project" value="UniProtKB-UniRule"/>
</dbReference>
<dbReference type="SUPFAM" id="SSF54909">
    <property type="entry name" value="Dimeric alpha+beta barrel"/>
    <property type="match status" value="1"/>
</dbReference>
<evidence type="ECO:0000256" key="6">
    <source>
        <dbReference type="ARBA" id="ARBA00022797"/>
    </source>
</evidence>
<evidence type="ECO:0000256" key="4">
    <source>
        <dbReference type="ARBA" id="ARBA00011365"/>
    </source>
</evidence>
<keyword evidence="6" id="KW-0058">Aromatic hydrocarbons catabolism</keyword>
<evidence type="ECO:0000259" key="9">
    <source>
        <dbReference type="Pfam" id="PF02426"/>
    </source>
</evidence>
<dbReference type="InterPro" id="IPR026029">
    <property type="entry name" value="MLI_dom"/>
</dbReference>
<feature type="domain" description="Muconolactone isomerase" evidence="9">
    <location>
        <begin position="1"/>
        <end position="89"/>
    </location>
</feature>
<accession>A0A9J6Q8I7</accession>
<evidence type="ECO:0000256" key="7">
    <source>
        <dbReference type="ARBA" id="ARBA00023235"/>
    </source>
</evidence>
<evidence type="ECO:0000313" key="10">
    <source>
        <dbReference type="EMBL" id="MCU6666555.1"/>
    </source>
</evidence>
<comment type="subunit">
    <text evidence="4">Homodecamer.</text>
</comment>
<keyword evidence="7 10" id="KW-0413">Isomerase</keyword>
<dbReference type="AlphaFoldDB" id="A0A9J6Q8I7"/>
<dbReference type="RefSeq" id="WP_271284058.1">
    <property type="nucleotide sequence ID" value="NZ_JAMGZK010000054.1"/>
</dbReference>
<dbReference type="NCBIfam" id="TIGR03221">
    <property type="entry name" value="muco_delta"/>
    <property type="match status" value="1"/>
</dbReference>
<comment type="similarity">
    <text evidence="3">Belongs to the muconolactone Delta-isomerase family.</text>
</comment>
<name>A0A9J6Q8I7_9ENTR</name>
<dbReference type="EC" id="5.3.3.4" evidence="5 8"/>
<reference evidence="10" key="1">
    <citation type="submission" date="2022-05" db="EMBL/GenBank/DDBJ databases">
        <title>Description of a novel species of Leclercia; Leclercia tamurae and the Proposal for a Novel Genus Silvania gen. nov. Containing Two Novel Species Silvania hatchlandensis sp. nov. and Silvania confinis sp. nov. Isolated from the Rhizosphere of Oak.</title>
        <authorList>
            <person name="Maddock D.W."/>
            <person name="Brady C.L."/>
            <person name="Denman S."/>
            <person name="Arnold D."/>
        </authorList>
    </citation>
    <scope>NUCLEOTIDE SEQUENCE</scope>
    <source>
        <strain evidence="10">H19S6</strain>
    </source>
</reference>
<dbReference type="Pfam" id="PF02426">
    <property type="entry name" value="MIase"/>
    <property type="match status" value="1"/>
</dbReference>
<dbReference type="InterPro" id="IPR003464">
    <property type="entry name" value="Muconolactone_d_Isoase"/>
</dbReference>
<gene>
    <name evidence="10" type="primary">catC</name>
    <name evidence="10" type="ORF">M8014_19650</name>
</gene>
<dbReference type="PIRSF" id="PIRSF001486">
    <property type="entry name" value="CatC"/>
    <property type="match status" value="1"/>
</dbReference>
<dbReference type="EMBL" id="JAMGZK010000054">
    <property type="protein sequence ID" value="MCU6666555.1"/>
    <property type="molecule type" value="Genomic_DNA"/>
</dbReference>
<comment type="caution">
    <text evidence="10">The sequence shown here is derived from an EMBL/GenBank/DDBJ whole genome shotgun (WGS) entry which is preliminary data.</text>
</comment>
<comment type="pathway">
    <text evidence="2">Aromatic compound metabolism; beta-ketoadipate pathway; 5-oxo-4,5-dihydro-2-furylacetate from catechol: step 3/3.</text>
</comment>
<dbReference type="Gene3D" id="3.30.70.1060">
    <property type="entry name" value="Dimeric alpha+beta barrel"/>
    <property type="match status" value="1"/>
</dbReference>
<dbReference type="Proteomes" id="UP001063816">
    <property type="component" value="Unassembled WGS sequence"/>
</dbReference>
<evidence type="ECO:0000256" key="5">
    <source>
        <dbReference type="ARBA" id="ARBA00012070"/>
    </source>
</evidence>
<proteinExistence type="inferred from homology"/>
<evidence type="ECO:0000256" key="8">
    <source>
        <dbReference type="NCBIfam" id="TIGR03221"/>
    </source>
</evidence>
<protein>
    <recommendedName>
        <fullName evidence="5 8">Muconolactone Delta-isomerase</fullName>
        <ecNumber evidence="5 8">5.3.3.4</ecNumber>
    </recommendedName>
</protein>
<dbReference type="InterPro" id="IPR011008">
    <property type="entry name" value="Dimeric_a/b-barrel"/>
</dbReference>
<comment type="catalytic activity">
    <reaction evidence="1">
        <text>(S)-muconolactone = (4,5-dihydro-5-oxofuran-2-yl)-acetate</text>
        <dbReference type="Rhea" id="RHEA:12348"/>
        <dbReference type="ChEBI" id="CHEBI:58425"/>
        <dbReference type="ChEBI" id="CHEBI:58736"/>
        <dbReference type="EC" id="5.3.3.4"/>
    </reaction>
</comment>
<evidence type="ECO:0000256" key="2">
    <source>
        <dbReference type="ARBA" id="ARBA00005193"/>
    </source>
</evidence>
<evidence type="ECO:0000256" key="3">
    <source>
        <dbReference type="ARBA" id="ARBA00010882"/>
    </source>
</evidence>
<dbReference type="GO" id="GO:0042952">
    <property type="term" value="P:beta-ketoadipate pathway"/>
    <property type="evidence" value="ECO:0007669"/>
    <property type="project" value="UniProtKB-UniRule"/>
</dbReference>
<organism evidence="10 11">
    <name type="scientific">Silvania hatchlandensis</name>
    <dbReference type="NCBI Taxonomy" id="2926469"/>
    <lineage>
        <taxon>Bacteria</taxon>
        <taxon>Pseudomonadati</taxon>
        <taxon>Pseudomonadota</taxon>
        <taxon>Gammaproteobacteria</taxon>
        <taxon>Enterobacterales</taxon>
        <taxon>Enterobacteriaceae</taxon>
        <taxon>Silvania</taxon>
    </lineage>
</organism>
<keyword evidence="11" id="KW-1185">Reference proteome</keyword>
<sequence length="99" mass="11443">MLFKVEMTVNIPSSLPKEQVEEVKAKEKAYSQRLQREGKWPHIWRVVGQYANVSIFDVADNQELHEILTALPLYPWMEISVQPLCAHPSSIYTEQTSSK</sequence>
<evidence type="ECO:0000256" key="1">
    <source>
        <dbReference type="ARBA" id="ARBA00001739"/>
    </source>
</evidence>
<evidence type="ECO:0000313" key="11">
    <source>
        <dbReference type="Proteomes" id="UP001063816"/>
    </source>
</evidence>